<keyword evidence="6 9" id="KW-0472">Membrane</keyword>
<dbReference type="InterPro" id="IPR050324">
    <property type="entry name" value="CDP-alcohol_PTase-I"/>
</dbReference>
<dbReference type="PANTHER" id="PTHR14269:SF11">
    <property type="entry name" value="CDP-DIACYLGLYCEROL--GLYCEROL-3-PHOSPHATE 3-PHOSPHATIDYLTRANSFERASE"/>
    <property type="match status" value="1"/>
</dbReference>
<dbReference type="Pfam" id="PF01066">
    <property type="entry name" value="CDP-OH_P_transf"/>
    <property type="match status" value="1"/>
</dbReference>
<organism evidence="10">
    <name type="scientific">marine metagenome</name>
    <dbReference type="NCBI Taxonomy" id="408172"/>
    <lineage>
        <taxon>unclassified sequences</taxon>
        <taxon>metagenomes</taxon>
        <taxon>ecological metagenomes</taxon>
    </lineage>
</organism>
<keyword evidence="8" id="KW-1208">Phospholipid metabolism</keyword>
<protein>
    <recommendedName>
        <fullName evidence="11">CDP-diacylglycerol--glycerol-3-phosphate 3-phosphatidyltransferase</fullName>
    </recommendedName>
</protein>
<sequence>MNPSNIPNLICLARIALVVPIVQFIVQTEYLLSLLLIAIAGLSDILDGYLAKRNDWRSKLGSLLDPAADKILLVSLFITLFRMELIPFWLTLIVILRDVMILFGLGLYRYFVDIPEMNPTRISKFNTFAQLAFVLFVIASQIILFPFEYLSMLFGALVSVTAIVSGLDYWISWSILAKKKIYQNGD</sequence>
<evidence type="ECO:0000313" key="10">
    <source>
        <dbReference type="EMBL" id="SUZ66700.1"/>
    </source>
</evidence>
<proteinExistence type="predicted"/>
<evidence type="ECO:0000256" key="5">
    <source>
        <dbReference type="ARBA" id="ARBA00023098"/>
    </source>
</evidence>
<evidence type="ECO:0000256" key="1">
    <source>
        <dbReference type="ARBA" id="ARBA00004141"/>
    </source>
</evidence>
<dbReference type="InterPro" id="IPR043130">
    <property type="entry name" value="CDP-OH_PTrfase_TM_dom"/>
</dbReference>
<keyword evidence="7" id="KW-0594">Phospholipid biosynthesis</keyword>
<feature type="transmembrane region" description="Helical" evidence="9">
    <location>
        <begin position="153"/>
        <end position="171"/>
    </location>
</feature>
<evidence type="ECO:0000256" key="9">
    <source>
        <dbReference type="SAM" id="Phobius"/>
    </source>
</evidence>
<reference evidence="10" key="1">
    <citation type="submission" date="2018-05" db="EMBL/GenBank/DDBJ databases">
        <authorList>
            <person name="Lanie J.A."/>
            <person name="Ng W.-L."/>
            <person name="Kazmierczak K.M."/>
            <person name="Andrzejewski T.M."/>
            <person name="Davidsen T.M."/>
            <person name="Wayne K.J."/>
            <person name="Tettelin H."/>
            <person name="Glass J.I."/>
            <person name="Rusch D."/>
            <person name="Podicherti R."/>
            <person name="Tsui H.-C.T."/>
            <person name="Winkler M.E."/>
        </authorList>
    </citation>
    <scope>NUCLEOTIDE SEQUENCE</scope>
</reference>
<name>A0A381PID6_9ZZZZ</name>
<dbReference type="GO" id="GO:0016020">
    <property type="term" value="C:membrane"/>
    <property type="evidence" value="ECO:0007669"/>
    <property type="project" value="UniProtKB-SubCell"/>
</dbReference>
<evidence type="ECO:0000256" key="6">
    <source>
        <dbReference type="ARBA" id="ARBA00023136"/>
    </source>
</evidence>
<dbReference type="AlphaFoldDB" id="A0A381PID6"/>
<keyword evidence="5" id="KW-0443">Lipid metabolism</keyword>
<dbReference type="EMBL" id="UINC01000991">
    <property type="protein sequence ID" value="SUZ66700.1"/>
    <property type="molecule type" value="Genomic_DNA"/>
</dbReference>
<dbReference type="PANTHER" id="PTHR14269">
    <property type="entry name" value="CDP-DIACYLGLYCEROL--GLYCEROL-3-PHOSPHATE 3-PHOSPHATIDYLTRANSFERASE-RELATED"/>
    <property type="match status" value="1"/>
</dbReference>
<feature type="transmembrane region" description="Helical" evidence="9">
    <location>
        <begin position="88"/>
        <end position="108"/>
    </location>
</feature>
<dbReference type="GO" id="GO:0046474">
    <property type="term" value="P:glycerophospholipid biosynthetic process"/>
    <property type="evidence" value="ECO:0007669"/>
    <property type="project" value="TreeGrafter"/>
</dbReference>
<evidence type="ECO:0000256" key="8">
    <source>
        <dbReference type="ARBA" id="ARBA00023264"/>
    </source>
</evidence>
<dbReference type="InterPro" id="IPR000462">
    <property type="entry name" value="CDP-OH_P_trans"/>
</dbReference>
<evidence type="ECO:0000256" key="4">
    <source>
        <dbReference type="ARBA" id="ARBA00022989"/>
    </source>
</evidence>
<dbReference type="Gene3D" id="1.20.120.1760">
    <property type="match status" value="1"/>
</dbReference>
<feature type="transmembrane region" description="Helical" evidence="9">
    <location>
        <begin position="32"/>
        <end position="51"/>
    </location>
</feature>
<feature type="transmembrane region" description="Helical" evidence="9">
    <location>
        <begin position="128"/>
        <end position="147"/>
    </location>
</feature>
<dbReference type="GO" id="GO:0008444">
    <property type="term" value="F:CDP-diacylglycerol-glycerol-3-phosphate 3-phosphatidyltransferase activity"/>
    <property type="evidence" value="ECO:0007669"/>
    <property type="project" value="InterPro"/>
</dbReference>
<evidence type="ECO:0000256" key="7">
    <source>
        <dbReference type="ARBA" id="ARBA00023209"/>
    </source>
</evidence>
<comment type="subcellular location">
    <subcellularLocation>
        <location evidence="1">Membrane</location>
        <topology evidence="1">Multi-pass membrane protein</topology>
    </subcellularLocation>
</comment>
<keyword evidence="4 9" id="KW-1133">Transmembrane helix</keyword>
<keyword evidence="3 9" id="KW-0812">Transmembrane</keyword>
<accession>A0A381PID6</accession>
<evidence type="ECO:0000256" key="3">
    <source>
        <dbReference type="ARBA" id="ARBA00022692"/>
    </source>
</evidence>
<evidence type="ECO:0000256" key="2">
    <source>
        <dbReference type="ARBA" id="ARBA00022516"/>
    </source>
</evidence>
<evidence type="ECO:0008006" key="11">
    <source>
        <dbReference type="Google" id="ProtNLM"/>
    </source>
</evidence>
<gene>
    <name evidence="10" type="ORF">METZ01_LOCUS19554</name>
</gene>
<dbReference type="InterPro" id="IPR004570">
    <property type="entry name" value="Phosphatidylglycerol_P_synth"/>
</dbReference>
<dbReference type="PIRSF" id="PIRSF000847">
    <property type="entry name" value="Phos_ph_gly_syn"/>
    <property type="match status" value="1"/>
</dbReference>
<keyword evidence="2" id="KW-0444">Lipid biosynthesis</keyword>